<gene>
    <name evidence="1" type="ORF">FB547_1083</name>
</gene>
<protein>
    <recommendedName>
        <fullName evidence="3">GNAT family N-acetyltransferase</fullName>
    </recommendedName>
</protein>
<comment type="caution">
    <text evidence="1">The sequence shown here is derived from an EMBL/GenBank/DDBJ whole genome shotgun (WGS) entry which is preliminary data.</text>
</comment>
<dbReference type="Proteomes" id="UP000319722">
    <property type="component" value="Unassembled WGS sequence"/>
</dbReference>
<proteinExistence type="predicted"/>
<dbReference type="AlphaFoldDB" id="A0A561BGF5"/>
<dbReference type="RefSeq" id="WP_145745737.1">
    <property type="nucleotide sequence ID" value="NZ_VIVL01000008.1"/>
</dbReference>
<evidence type="ECO:0008006" key="3">
    <source>
        <dbReference type="Google" id="ProtNLM"/>
    </source>
</evidence>
<sequence>MTESEDIELWDNARKVWEPGTLWRQPDTQLVLRAEEQWRGWMEGVAAINVDRELGVTLPFTYAHWPWGFIAVQASRSLREEVYAVTRTINPGTDGQRVWVEGLMHLSTYEHACRAESHKGKPGIYLDLIATAPWNLPGVLTPPRYQLVGKILMRQAVDISRDLGFKGRVGLHALDDAALWYEKKIGMVSLGRDPKKENLEYFELEEAAAEAFYPLEGDDDEENPA</sequence>
<organism evidence="1 2">
    <name type="scientific">Variovorax beijingensis</name>
    <dbReference type="NCBI Taxonomy" id="2496117"/>
    <lineage>
        <taxon>Bacteria</taxon>
        <taxon>Pseudomonadati</taxon>
        <taxon>Pseudomonadota</taxon>
        <taxon>Betaproteobacteria</taxon>
        <taxon>Burkholderiales</taxon>
        <taxon>Comamonadaceae</taxon>
        <taxon>Variovorax</taxon>
    </lineage>
</organism>
<name>A0A561BGF5_9BURK</name>
<accession>A0A561BGF5</accession>
<reference evidence="1 2" key="1">
    <citation type="submission" date="2019-06" db="EMBL/GenBank/DDBJ databases">
        <title>Sorghum-associated microbial communities from plants grown in Nebraska, USA.</title>
        <authorList>
            <person name="Schachtman D."/>
        </authorList>
    </citation>
    <scope>NUCLEOTIDE SEQUENCE [LARGE SCALE GENOMIC DNA]</scope>
    <source>
        <strain evidence="1 2">T529</strain>
    </source>
</reference>
<evidence type="ECO:0000313" key="1">
    <source>
        <dbReference type="EMBL" id="TWD77948.1"/>
    </source>
</evidence>
<dbReference type="OrthoDB" id="6064764at2"/>
<evidence type="ECO:0000313" key="2">
    <source>
        <dbReference type="Proteomes" id="UP000319722"/>
    </source>
</evidence>
<dbReference type="EMBL" id="VIVL01000008">
    <property type="protein sequence ID" value="TWD77948.1"/>
    <property type="molecule type" value="Genomic_DNA"/>
</dbReference>